<sequence length="74" mass="7977">MANVGGFQVRASTDHCCTMTWHAVAAPGIWLLMSSSSIAWGGESGFDSDGSNRGSFLYPLQWAVVQQEEPRKGT</sequence>
<dbReference type="GeneID" id="36557226"/>
<evidence type="ECO:0000313" key="2">
    <source>
        <dbReference type="Proteomes" id="UP000234275"/>
    </source>
</evidence>
<evidence type="ECO:0000313" key="1">
    <source>
        <dbReference type="EMBL" id="PLB46352.1"/>
    </source>
</evidence>
<reference evidence="1 2" key="1">
    <citation type="submission" date="2016-12" db="EMBL/GenBank/DDBJ databases">
        <title>The genomes of Aspergillus section Nigri reveals drivers in fungal speciation.</title>
        <authorList>
            <consortium name="DOE Joint Genome Institute"/>
            <person name="Vesth T.C."/>
            <person name="Nybo J."/>
            <person name="Theobald S."/>
            <person name="Brandl J."/>
            <person name="Frisvad J.C."/>
            <person name="Nielsen K.F."/>
            <person name="Lyhne E.K."/>
            <person name="Kogle M.E."/>
            <person name="Kuo A."/>
            <person name="Riley R."/>
            <person name="Clum A."/>
            <person name="Nolan M."/>
            <person name="Lipzen A."/>
            <person name="Salamov A."/>
            <person name="Henrissat B."/>
            <person name="Wiebenga A."/>
            <person name="De Vries R.P."/>
            <person name="Grigoriev I.V."/>
            <person name="Mortensen U.H."/>
            <person name="Andersen M.R."/>
            <person name="Baker S.E."/>
        </authorList>
    </citation>
    <scope>NUCLEOTIDE SEQUENCE [LARGE SCALE GENOMIC DNA]</scope>
    <source>
        <strain evidence="1 2">IBT 23096</strain>
    </source>
</reference>
<dbReference type="EMBL" id="MSFO01000006">
    <property type="protein sequence ID" value="PLB46352.1"/>
    <property type="molecule type" value="Genomic_DNA"/>
</dbReference>
<keyword evidence="2" id="KW-1185">Reference proteome</keyword>
<gene>
    <name evidence="1" type="ORF">P170DRAFT_438172</name>
</gene>
<proteinExistence type="predicted"/>
<organism evidence="1 2">
    <name type="scientific">Aspergillus steynii IBT 23096</name>
    <dbReference type="NCBI Taxonomy" id="1392250"/>
    <lineage>
        <taxon>Eukaryota</taxon>
        <taxon>Fungi</taxon>
        <taxon>Dikarya</taxon>
        <taxon>Ascomycota</taxon>
        <taxon>Pezizomycotina</taxon>
        <taxon>Eurotiomycetes</taxon>
        <taxon>Eurotiomycetidae</taxon>
        <taxon>Eurotiales</taxon>
        <taxon>Aspergillaceae</taxon>
        <taxon>Aspergillus</taxon>
        <taxon>Aspergillus subgen. Circumdati</taxon>
    </lineage>
</organism>
<comment type="caution">
    <text evidence="1">The sequence shown here is derived from an EMBL/GenBank/DDBJ whole genome shotgun (WGS) entry which is preliminary data.</text>
</comment>
<name>A0A2I2G0E3_9EURO</name>
<accession>A0A2I2G0E3</accession>
<dbReference type="RefSeq" id="XP_024701654.1">
    <property type="nucleotide sequence ID" value="XM_024849527.1"/>
</dbReference>
<protein>
    <submittedName>
        <fullName evidence="1">Uncharacterized protein</fullName>
    </submittedName>
</protein>
<dbReference type="VEuPathDB" id="FungiDB:P170DRAFT_438172"/>
<dbReference type="Proteomes" id="UP000234275">
    <property type="component" value="Unassembled WGS sequence"/>
</dbReference>
<dbReference type="AlphaFoldDB" id="A0A2I2G0E3"/>